<dbReference type="AlphaFoldDB" id="A0A2Z7B3Q1"/>
<evidence type="ECO:0000256" key="1">
    <source>
        <dbReference type="ARBA" id="ARBA00004123"/>
    </source>
</evidence>
<gene>
    <name evidence="11" type="ORF">F511_06354</name>
</gene>
<dbReference type="InterPro" id="IPR005123">
    <property type="entry name" value="Oxoglu/Fe-dep_dioxygenase_dom"/>
</dbReference>
<dbReference type="Proteomes" id="UP000250235">
    <property type="component" value="Unassembled WGS sequence"/>
</dbReference>
<evidence type="ECO:0000256" key="9">
    <source>
        <dbReference type="RuleBase" id="RU003682"/>
    </source>
</evidence>
<comment type="subcellular location">
    <subcellularLocation>
        <location evidence="2">Cytoplasm</location>
    </subcellularLocation>
    <subcellularLocation>
        <location evidence="1">Nucleus</location>
    </subcellularLocation>
</comment>
<keyword evidence="4" id="KW-0963">Cytoplasm</keyword>
<dbReference type="PROSITE" id="PS51471">
    <property type="entry name" value="FE2OG_OXY"/>
    <property type="match status" value="1"/>
</dbReference>
<evidence type="ECO:0000259" key="10">
    <source>
        <dbReference type="PROSITE" id="PS51471"/>
    </source>
</evidence>
<dbReference type="OrthoDB" id="288590at2759"/>
<proteinExistence type="inferred from homology"/>
<evidence type="ECO:0000256" key="6">
    <source>
        <dbReference type="ARBA" id="ARBA00023004"/>
    </source>
</evidence>
<evidence type="ECO:0000256" key="5">
    <source>
        <dbReference type="ARBA" id="ARBA00022723"/>
    </source>
</evidence>
<evidence type="ECO:0000256" key="7">
    <source>
        <dbReference type="ARBA" id="ARBA00023242"/>
    </source>
</evidence>
<reference evidence="11 12" key="1">
    <citation type="journal article" date="2015" name="Proc. Natl. Acad. Sci. U.S.A.">
        <title>The resurrection genome of Boea hygrometrica: A blueprint for survival of dehydration.</title>
        <authorList>
            <person name="Xiao L."/>
            <person name="Yang G."/>
            <person name="Zhang L."/>
            <person name="Yang X."/>
            <person name="Zhao S."/>
            <person name="Ji Z."/>
            <person name="Zhou Q."/>
            <person name="Hu M."/>
            <person name="Wang Y."/>
            <person name="Chen M."/>
            <person name="Xu Y."/>
            <person name="Jin H."/>
            <person name="Xiao X."/>
            <person name="Hu G."/>
            <person name="Bao F."/>
            <person name="Hu Y."/>
            <person name="Wan P."/>
            <person name="Li L."/>
            <person name="Deng X."/>
            <person name="Kuang T."/>
            <person name="Xiang C."/>
            <person name="Zhu J.K."/>
            <person name="Oliver M.J."/>
            <person name="He Y."/>
        </authorList>
    </citation>
    <scope>NUCLEOTIDE SEQUENCE [LARGE SCALE GENOMIC DNA]</scope>
    <source>
        <strain evidence="12">cv. XS01</strain>
    </source>
</reference>
<evidence type="ECO:0000256" key="2">
    <source>
        <dbReference type="ARBA" id="ARBA00004496"/>
    </source>
</evidence>
<keyword evidence="12" id="KW-1185">Reference proteome</keyword>
<dbReference type="Gene3D" id="2.60.120.330">
    <property type="entry name" value="B-lactam Antibiotic, Isopenicillin N Synthase, Chain"/>
    <property type="match status" value="1"/>
</dbReference>
<comment type="function">
    <text evidence="8">Involved in the regulation of shoot development and salicylic acid (SA) homeostasis.</text>
</comment>
<sequence length="359" mass="40909">MSPAQRVGSNEAEYQKGVKRLYENGIQHVPGKYILPENDRPNEKSRSPRLNLKLPEIDCAQLNGPNRDRVLASLAYACENYGFFQLTNHGIPEEIINNMSDVSKRFFELPFADREKYMSSDMRSPVRYGTSFNQINDEVFCWRDFLKLVCDPQPDVLSHWPCAPIDFKEPGVAYAKATKLLFLSLVRAILESLGIRNRDDDGILEELENGSQILVINCYPPCPEPELTVGMLPHSDYGFLTLLLQDEIRGLQIHHRDQWVTVEPVPGSLVVNVGDHLEIFSNGRYKSVLHRVLVNSNSYRISLASLHSLSFNRKVQPSSILISQSNPRRYEGTDFSSFLEFVESSDGTKKNFIESRKIQ</sequence>
<dbReference type="GO" id="GO:0005737">
    <property type="term" value="C:cytoplasm"/>
    <property type="evidence" value="ECO:0007669"/>
    <property type="project" value="UniProtKB-SubCell"/>
</dbReference>
<accession>A0A2Z7B3Q1</accession>
<evidence type="ECO:0000256" key="3">
    <source>
        <dbReference type="ARBA" id="ARBA00008056"/>
    </source>
</evidence>
<dbReference type="Pfam" id="PF03171">
    <property type="entry name" value="2OG-FeII_Oxy"/>
    <property type="match status" value="1"/>
</dbReference>
<keyword evidence="5 9" id="KW-0479">Metal-binding</keyword>
<keyword evidence="6 9" id="KW-0408">Iron</keyword>
<dbReference type="Pfam" id="PF14226">
    <property type="entry name" value="DIOX_N"/>
    <property type="match status" value="1"/>
</dbReference>
<comment type="similarity">
    <text evidence="3 9">Belongs to the iron/ascorbate-dependent oxidoreductase family.</text>
</comment>
<dbReference type="FunFam" id="2.60.120.330:FF:000015">
    <property type="entry name" value="Protein DMR6-LIKE OXYGENASE 1"/>
    <property type="match status" value="1"/>
</dbReference>
<dbReference type="GO" id="GO:0002238">
    <property type="term" value="P:response to molecule of fungal origin"/>
    <property type="evidence" value="ECO:0007669"/>
    <property type="project" value="UniProtKB-ARBA"/>
</dbReference>
<protein>
    <recommendedName>
        <fullName evidence="10">Fe2OG dioxygenase domain-containing protein</fullName>
    </recommendedName>
</protein>
<dbReference type="InterPro" id="IPR044861">
    <property type="entry name" value="IPNS-like_FE2OG_OXY"/>
</dbReference>
<evidence type="ECO:0000256" key="8">
    <source>
        <dbReference type="ARBA" id="ARBA00059922"/>
    </source>
</evidence>
<keyword evidence="9" id="KW-0560">Oxidoreductase</keyword>
<dbReference type="PANTHER" id="PTHR47991">
    <property type="entry name" value="OXOGLUTARATE/IRON-DEPENDENT DIOXYGENASE"/>
    <property type="match status" value="1"/>
</dbReference>
<dbReference type="SUPFAM" id="SSF51197">
    <property type="entry name" value="Clavaminate synthase-like"/>
    <property type="match status" value="1"/>
</dbReference>
<dbReference type="InterPro" id="IPR050295">
    <property type="entry name" value="Plant_2OG-oxidoreductases"/>
</dbReference>
<feature type="domain" description="Fe2OG dioxygenase" evidence="10">
    <location>
        <begin position="209"/>
        <end position="309"/>
    </location>
</feature>
<dbReference type="GO" id="GO:0016706">
    <property type="term" value="F:2-oxoglutarate-dependent dioxygenase activity"/>
    <property type="evidence" value="ECO:0007669"/>
    <property type="project" value="UniProtKB-ARBA"/>
</dbReference>
<evidence type="ECO:0000256" key="4">
    <source>
        <dbReference type="ARBA" id="ARBA00022490"/>
    </source>
</evidence>
<evidence type="ECO:0000313" key="12">
    <source>
        <dbReference type="Proteomes" id="UP000250235"/>
    </source>
</evidence>
<organism evidence="11 12">
    <name type="scientific">Dorcoceras hygrometricum</name>
    <dbReference type="NCBI Taxonomy" id="472368"/>
    <lineage>
        <taxon>Eukaryota</taxon>
        <taxon>Viridiplantae</taxon>
        <taxon>Streptophyta</taxon>
        <taxon>Embryophyta</taxon>
        <taxon>Tracheophyta</taxon>
        <taxon>Spermatophyta</taxon>
        <taxon>Magnoliopsida</taxon>
        <taxon>eudicotyledons</taxon>
        <taxon>Gunneridae</taxon>
        <taxon>Pentapetalae</taxon>
        <taxon>asterids</taxon>
        <taxon>lamiids</taxon>
        <taxon>Lamiales</taxon>
        <taxon>Gesneriaceae</taxon>
        <taxon>Didymocarpoideae</taxon>
        <taxon>Trichosporeae</taxon>
        <taxon>Loxocarpinae</taxon>
        <taxon>Dorcoceras</taxon>
    </lineage>
</organism>
<dbReference type="GO" id="GO:0009805">
    <property type="term" value="P:coumarin biosynthetic process"/>
    <property type="evidence" value="ECO:0007669"/>
    <property type="project" value="UniProtKB-ARBA"/>
</dbReference>
<name>A0A2Z7B3Q1_9LAMI</name>
<dbReference type="InterPro" id="IPR026992">
    <property type="entry name" value="DIOX_N"/>
</dbReference>
<dbReference type="GO" id="GO:0046872">
    <property type="term" value="F:metal ion binding"/>
    <property type="evidence" value="ECO:0007669"/>
    <property type="project" value="UniProtKB-KW"/>
</dbReference>
<dbReference type="InterPro" id="IPR027443">
    <property type="entry name" value="IPNS-like_sf"/>
</dbReference>
<dbReference type="GO" id="GO:0005634">
    <property type="term" value="C:nucleus"/>
    <property type="evidence" value="ECO:0007669"/>
    <property type="project" value="UniProtKB-SubCell"/>
</dbReference>
<dbReference type="EMBL" id="KV011785">
    <property type="protein sequence ID" value="KZV26187.1"/>
    <property type="molecule type" value="Genomic_DNA"/>
</dbReference>
<evidence type="ECO:0000313" key="11">
    <source>
        <dbReference type="EMBL" id="KZV26187.1"/>
    </source>
</evidence>
<keyword evidence="7" id="KW-0539">Nucleus</keyword>